<accession>A0A7X2T2A1</accession>
<gene>
    <name evidence="1" type="ORF">FYJ33_14705</name>
</gene>
<reference evidence="1 2" key="1">
    <citation type="submission" date="2019-08" db="EMBL/GenBank/DDBJ databases">
        <title>In-depth cultivation of the pig gut microbiome towards novel bacterial diversity and tailored functional studies.</title>
        <authorList>
            <person name="Wylensek D."/>
            <person name="Hitch T.C.A."/>
            <person name="Clavel T."/>
        </authorList>
    </citation>
    <scope>NUCLEOTIDE SEQUENCE [LARGE SCALE GENOMIC DNA]</scope>
    <source>
        <strain evidence="1 2">WCA-383-APC-5B</strain>
    </source>
</reference>
<comment type="caution">
    <text evidence="1">The sequence shown here is derived from an EMBL/GenBank/DDBJ whole genome shotgun (WGS) entry which is preliminary data.</text>
</comment>
<dbReference type="CDD" id="cd02947">
    <property type="entry name" value="TRX_family"/>
    <property type="match status" value="1"/>
</dbReference>
<name>A0A7X2T2A1_9CLOT</name>
<proteinExistence type="predicted"/>
<dbReference type="Proteomes" id="UP000460287">
    <property type="component" value="Unassembled WGS sequence"/>
</dbReference>
<dbReference type="Pfam" id="PF20207">
    <property type="entry name" value="DUF6568"/>
    <property type="match status" value="1"/>
</dbReference>
<dbReference type="SUPFAM" id="SSF52833">
    <property type="entry name" value="Thioredoxin-like"/>
    <property type="match status" value="1"/>
</dbReference>
<dbReference type="Gene3D" id="3.40.30.10">
    <property type="entry name" value="Glutaredoxin"/>
    <property type="match status" value="1"/>
</dbReference>
<dbReference type="RefSeq" id="WP_154532615.1">
    <property type="nucleotide sequence ID" value="NZ_JAQXTV010000168.1"/>
</dbReference>
<organism evidence="1 2">
    <name type="scientific">Inconstantimicrobium porci</name>
    <dbReference type="NCBI Taxonomy" id="2652291"/>
    <lineage>
        <taxon>Bacteria</taxon>
        <taxon>Bacillati</taxon>
        <taxon>Bacillota</taxon>
        <taxon>Clostridia</taxon>
        <taxon>Eubacteriales</taxon>
        <taxon>Clostridiaceae</taxon>
        <taxon>Inconstantimicrobium</taxon>
    </lineage>
</organism>
<dbReference type="InterPro" id="IPR046698">
    <property type="entry name" value="PedC-like"/>
</dbReference>
<dbReference type="AlphaFoldDB" id="A0A7X2T2A1"/>
<keyword evidence="2" id="KW-1185">Reference proteome</keyword>
<dbReference type="InterPro" id="IPR036249">
    <property type="entry name" value="Thioredoxin-like_sf"/>
</dbReference>
<evidence type="ECO:0000313" key="1">
    <source>
        <dbReference type="EMBL" id="MSR92581.1"/>
    </source>
</evidence>
<dbReference type="EMBL" id="VULX01000038">
    <property type="protein sequence ID" value="MSR92581.1"/>
    <property type="molecule type" value="Genomic_DNA"/>
</dbReference>
<sequence>MFDEDTYNDDVKSFTNIKSDEAGQLLETQDKTIVYIGRETCPYCRKFVKKLSAVASNVNEIIYYVNSDDITDTNLNFFRQKYTINTVPGFLVGKKGTVEVKCDSSMSEEQIKDMMQ</sequence>
<evidence type="ECO:0000313" key="2">
    <source>
        <dbReference type="Proteomes" id="UP000460287"/>
    </source>
</evidence>
<protein>
    <submittedName>
        <fullName evidence="1">Thiol reductase thioredoxin</fullName>
    </submittedName>
</protein>